<dbReference type="InterPro" id="IPR011009">
    <property type="entry name" value="Kinase-like_dom_sf"/>
</dbReference>
<keyword evidence="17" id="KW-0812">Transmembrane</keyword>
<dbReference type="Pfam" id="PF08276">
    <property type="entry name" value="PAN_2"/>
    <property type="match status" value="1"/>
</dbReference>
<feature type="domain" description="Bulb-type lectin" evidence="20">
    <location>
        <begin position="21"/>
        <end position="147"/>
    </location>
</feature>
<evidence type="ECO:0000259" key="21">
    <source>
        <dbReference type="PROSITE" id="PS50948"/>
    </source>
</evidence>
<dbReference type="PANTHER" id="PTHR27002">
    <property type="entry name" value="RECEPTOR-LIKE SERINE/THREONINE-PROTEIN KINASE SD1-8"/>
    <property type="match status" value="1"/>
</dbReference>
<dbReference type="InterPro" id="IPR003609">
    <property type="entry name" value="Pan_app"/>
</dbReference>
<dbReference type="PROSITE" id="PS50948">
    <property type="entry name" value="PAN"/>
    <property type="match status" value="1"/>
</dbReference>
<proteinExistence type="inferred from homology"/>
<dbReference type="FunFam" id="3.30.200.20:FF:000402">
    <property type="entry name" value="Serine/threonine-protein kinase"/>
    <property type="match status" value="1"/>
</dbReference>
<keyword evidence="7 15" id="KW-0547">Nucleotide-binding</keyword>
<dbReference type="CDD" id="cd14066">
    <property type="entry name" value="STKc_IRAK"/>
    <property type="match status" value="1"/>
</dbReference>
<evidence type="ECO:0000313" key="23">
    <source>
        <dbReference type="Proteomes" id="UP001231189"/>
    </source>
</evidence>
<dbReference type="FunFam" id="1.10.510.10:FF:000060">
    <property type="entry name" value="G-type lectin S-receptor-like serine/threonine-protein kinase"/>
    <property type="match status" value="1"/>
</dbReference>
<dbReference type="PIRSF" id="PIRSF000641">
    <property type="entry name" value="SRK"/>
    <property type="match status" value="1"/>
</dbReference>
<keyword evidence="12" id="KW-0325">Glycoprotein</keyword>
<evidence type="ECO:0000256" key="18">
    <source>
        <dbReference type="SAM" id="SignalP"/>
    </source>
</evidence>
<dbReference type="PANTHER" id="PTHR27002:SF1045">
    <property type="entry name" value="RECEPTOR-LIKE SERINE_THREONINE-PROTEIN KINASE"/>
    <property type="match status" value="1"/>
</dbReference>
<evidence type="ECO:0000256" key="16">
    <source>
        <dbReference type="PROSITE-ProRule" id="PRU10141"/>
    </source>
</evidence>
<dbReference type="Pfam" id="PF00954">
    <property type="entry name" value="S_locus_glycop"/>
    <property type="match status" value="1"/>
</dbReference>
<evidence type="ECO:0000256" key="15">
    <source>
        <dbReference type="PIRNR" id="PIRNR000641"/>
    </source>
</evidence>
<feature type="domain" description="Protein kinase" evidence="19">
    <location>
        <begin position="500"/>
        <end position="777"/>
    </location>
</feature>
<organism evidence="22 23">
    <name type="scientific">Lolium multiflorum</name>
    <name type="common">Italian ryegrass</name>
    <name type="synonym">Lolium perenne subsp. multiflorum</name>
    <dbReference type="NCBI Taxonomy" id="4521"/>
    <lineage>
        <taxon>Eukaryota</taxon>
        <taxon>Viridiplantae</taxon>
        <taxon>Streptophyta</taxon>
        <taxon>Embryophyta</taxon>
        <taxon>Tracheophyta</taxon>
        <taxon>Spermatophyta</taxon>
        <taxon>Magnoliopsida</taxon>
        <taxon>Liliopsida</taxon>
        <taxon>Poales</taxon>
        <taxon>Poaceae</taxon>
        <taxon>BOP clade</taxon>
        <taxon>Pooideae</taxon>
        <taxon>Poodae</taxon>
        <taxon>Poeae</taxon>
        <taxon>Poeae Chloroplast Group 2 (Poeae type)</taxon>
        <taxon>Loliodinae</taxon>
        <taxon>Loliinae</taxon>
        <taxon>Lolium</taxon>
    </lineage>
</organism>
<dbReference type="CDD" id="cd01098">
    <property type="entry name" value="PAN_AP_plant"/>
    <property type="match status" value="1"/>
</dbReference>
<keyword evidence="4" id="KW-0245">EGF-like domain</keyword>
<feature type="signal peptide" evidence="18">
    <location>
        <begin position="1"/>
        <end position="20"/>
    </location>
</feature>
<comment type="similarity">
    <text evidence="15">Belongs to the protein kinase superfamily. Ser/Thr protein kinase family.</text>
</comment>
<keyword evidence="2" id="KW-1003">Cell membrane</keyword>
<dbReference type="Gene3D" id="3.30.200.20">
    <property type="entry name" value="Phosphorylase Kinase, domain 1"/>
    <property type="match status" value="1"/>
</dbReference>
<keyword evidence="9 15" id="KW-0067">ATP-binding</keyword>
<dbReference type="Proteomes" id="UP001231189">
    <property type="component" value="Unassembled WGS sequence"/>
</dbReference>
<dbReference type="SMART" id="SM00220">
    <property type="entry name" value="S_TKc"/>
    <property type="match status" value="1"/>
</dbReference>
<evidence type="ECO:0000256" key="10">
    <source>
        <dbReference type="ARBA" id="ARBA00023157"/>
    </source>
</evidence>
<keyword evidence="17" id="KW-0472">Membrane</keyword>
<comment type="catalytic activity">
    <reaction evidence="13 15">
        <text>L-threonyl-[protein] + ATP = O-phospho-L-threonyl-[protein] + ADP + H(+)</text>
        <dbReference type="Rhea" id="RHEA:46608"/>
        <dbReference type="Rhea" id="RHEA-COMP:11060"/>
        <dbReference type="Rhea" id="RHEA-COMP:11605"/>
        <dbReference type="ChEBI" id="CHEBI:15378"/>
        <dbReference type="ChEBI" id="CHEBI:30013"/>
        <dbReference type="ChEBI" id="CHEBI:30616"/>
        <dbReference type="ChEBI" id="CHEBI:61977"/>
        <dbReference type="ChEBI" id="CHEBI:456216"/>
        <dbReference type="EC" id="2.7.11.1"/>
    </reaction>
</comment>
<evidence type="ECO:0000259" key="19">
    <source>
        <dbReference type="PROSITE" id="PS50011"/>
    </source>
</evidence>
<evidence type="ECO:0000256" key="1">
    <source>
        <dbReference type="ARBA" id="ARBA00004251"/>
    </source>
</evidence>
<evidence type="ECO:0000256" key="13">
    <source>
        <dbReference type="ARBA" id="ARBA00047899"/>
    </source>
</evidence>
<reference evidence="22" key="1">
    <citation type="submission" date="2023-07" db="EMBL/GenBank/DDBJ databases">
        <title>A chromosome-level genome assembly of Lolium multiflorum.</title>
        <authorList>
            <person name="Chen Y."/>
            <person name="Copetti D."/>
            <person name="Kolliker R."/>
            <person name="Studer B."/>
        </authorList>
    </citation>
    <scope>NUCLEOTIDE SEQUENCE</scope>
    <source>
        <strain evidence="22">02402/16</strain>
        <tissue evidence="22">Leaf</tissue>
    </source>
</reference>
<feature type="domain" description="Apple" evidence="21">
    <location>
        <begin position="335"/>
        <end position="420"/>
    </location>
</feature>
<dbReference type="InterPro" id="IPR008271">
    <property type="entry name" value="Ser/Thr_kinase_AS"/>
</dbReference>
<dbReference type="InterPro" id="IPR000858">
    <property type="entry name" value="S_locus_glycoprot_dom"/>
</dbReference>
<evidence type="ECO:0000259" key="20">
    <source>
        <dbReference type="PROSITE" id="PS50927"/>
    </source>
</evidence>
<dbReference type="InterPro" id="IPR001245">
    <property type="entry name" value="Ser-Thr/Tyr_kinase_cat_dom"/>
</dbReference>
<dbReference type="FunFam" id="2.90.10.10:FF:000014">
    <property type="entry name" value="Serine/threonine-protein kinase"/>
    <property type="match status" value="1"/>
</dbReference>
<dbReference type="SMART" id="SM00108">
    <property type="entry name" value="B_lectin"/>
    <property type="match status" value="1"/>
</dbReference>
<dbReference type="GO" id="GO:0005886">
    <property type="term" value="C:plasma membrane"/>
    <property type="evidence" value="ECO:0007669"/>
    <property type="project" value="UniProtKB-SubCell"/>
</dbReference>
<protein>
    <recommendedName>
        <fullName evidence="15">Receptor-like serine/threonine-protein kinase</fullName>
        <ecNumber evidence="15">2.7.11.1</ecNumber>
    </recommendedName>
</protein>
<evidence type="ECO:0000256" key="4">
    <source>
        <dbReference type="ARBA" id="ARBA00022536"/>
    </source>
</evidence>
<evidence type="ECO:0000256" key="2">
    <source>
        <dbReference type="ARBA" id="ARBA00022475"/>
    </source>
</evidence>
<dbReference type="GO" id="GO:0048544">
    <property type="term" value="P:recognition of pollen"/>
    <property type="evidence" value="ECO:0007669"/>
    <property type="project" value="InterPro"/>
</dbReference>
<dbReference type="CDD" id="cd00028">
    <property type="entry name" value="B_lectin"/>
    <property type="match status" value="1"/>
</dbReference>
<dbReference type="InterPro" id="IPR036426">
    <property type="entry name" value="Bulb-type_lectin_dom_sf"/>
</dbReference>
<evidence type="ECO:0000256" key="6">
    <source>
        <dbReference type="ARBA" id="ARBA00022729"/>
    </source>
</evidence>
<dbReference type="EMBL" id="JAUUTY010000002">
    <property type="protein sequence ID" value="KAK1685648.1"/>
    <property type="molecule type" value="Genomic_DNA"/>
</dbReference>
<dbReference type="AlphaFoldDB" id="A0AAD8TPM4"/>
<comment type="caution">
    <text evidence="22">The sequence shown here is derived from an EMBL/GenBank/DDBJ whole genome shotgun (WGS) entry which is preliminary data.</text>
</comment>
<evidence type="ECO:0000256" key="14">
    <source>
        <dbReference type="ARBA" id="ARBA00048679"/>
    </source>
</evidence>
<keyword evidence="11" id="KW-0675">Receptor</keyword>
<gene>
    <name evidence="22" type="ORF">QYE76_046496</name>
</gene>
<evidence type="ECO:0000256" key="5">
    <source>
        <dbReference type="ARBA" id="ARBA00022679"/>
    </source>
</evidence>
<comment type="catalytic activity">
    <reaction evidence="14 15">
        <text>L-seryl-[protein] + ATP = O-phospho-L-seryl-[protein] + ADP + H(+)</text>
        <dbReference type="Rhea" id="RHEA:17989"/>
        <dbReference type="Rhea" id="RHEA-COMP:9863"/>
        <dbReference type="Rhea" id="RHEA-COMP:11604"/>
        <dbReference type="ChEBI" id="CHEBI:15378"/>
        <dbReference type="ChEBI" id="CHEBI:29999"/>
        <dbReference type="ChEBI" id="CHEBI:30616"/>
        <dbReference type="ChEBI" id="CHEBI:83421"/>
        <dbReference type="ChEBI" id="CHEBI:456216"/>
        <dbReference type="EC" id="2.7.11.1"/>
    </reaction>
</comment>
<evidence type="ECO:0000256" key="3">
    <source>
        <dbReference type="ARBA" id="ARBA00022527"/>
    </source>
</evidence>
<dbReference type="GO" id="GO:0005524">
    <property type="term" value="F:ATP binding"/>
    <property type="evidence" value="ECO:0007669"/>
    <property type="project" value="UniProtKB-UniRule"/>
</dbReference>
<evidence type="ECO:0000256" key="7">
    <source>
        <dbReference type="ARBA" id="ARBA00022741"/>
    </source>
</evidence>
<keyword evidence="3 15" id="KW-0723">Serine/threonine-protein kinase</keyword>
<feature type="chain" id="PRO_5042253046" description="Receptor-like serine/threonine-protein kinase" evidence="18">
    <location>
        <begin position="21"/>
        <end position="816"/>
    </location>
</feature>
<keyword evidence="8 15" id="KW-0418">Kinase</keyword>
<dbReference type="SUPFAM" id="SSF56112">
    <property type="entry name" value="Protein kinase-like (PK-like)"/>
    <property type="match status" value="1"/>
</dbReference>
<dbReference type="PROSITE" id="PS50927">
    <property type="entry name" value="BULB_LECTIN"/>
    <property type="match status" value="1"/>
</dbReference>
<evidence type="ECO:0000256" key="11">
    <source>
        <dbReference type="ARBA" id="ARBA00023170"/>
    </source>
</evidence>
<dbReference type="InterPro" id="IPR024171">
    <property type="entry name" value="SRK-like_kinase"/>
</dbReference>
<accession>A0AAD8TPM4</accession>
<keyword evidence="23" id="KW-1185">Reference proteome</keyword>
<dbReference type="SUPFAM" id="SSF51110">
    <property type="entry name" value="alpha-D-mannose-specific plant lectins"/>
    <property type="match status" value="1"/>
</dbReference>
<dbReference type="InterPro" id="IPR001480">
    <property type="entry name" value="Bulb-type_lectin_dom"/>
</dbReference>
<evidence type="ECO:0000256" key="12">
    <source>
        <dbReference type="ARBA" id="ARBA00023180"/>
    </source>
</evidence>
<evidence type="ECO:0000313" key="22">
    <source>
        <dbReference type="EMBL" id="KAK1685648.1"/>
    </source>
</evidence>
<dbReference type="EC" id="2.7.11.1" evidence="15"/>
<sequence length="816" mass="90930">MSMHCSLIFFLLFLTSLCKSDDQLTHAKPLTHSEMLISMSGKFALGFFSPTTSNKSFYLGIWYHGMPEPRTIVWIANRDNPIITLSSAMLTVTNNSDMVLSDSEGQNIWMTARNITAGAAIAHAVLLDSGNFVLRLPDGTGIWQSFDHPTDTILPSMKFLMSYKAQVVQRLVAWKGPDDPSSGDFSCSSDPSSPNLQFFTWNKTQPYCRIGVESGMSVSGGTYVTNTSFILYQTTIYSGDEFYYMFTISGDPAFTRIMLDYTGKLKFLSWNNHSSSWEIISERPAAACDLYASCGPFSYCDFTRIIPACQCLGGFEPVDRTDFSKGCWRKKELKCGKQSHFVALPGMMVPDKFLHLQNRSFDECVAYCSRNCSCMAYAYANLSGVGALGDPSRCLVWSEELTDIKKLLSGENLYLRLTDSQVEKKSRSLKIVLPIVAFLLLLTSIALVLMYKNRAGQWRKKENQKKLVLGYFSTTNELEGENTEFPFVSFEDILSATNCFADSNLIGQGGFGKVYKGTLEGGNVVAVKRLSKGSTQGIIEFKNEVVLIAKLQHKNLVRLLGCCIHEDEKLLIYEYLPNKSLDAFLFDSTQRIVLDWLTRFNIIKGIARGLLYLHQDSRLTIIHRDLKASNILLDIRMTPKISDFGMARIFGADQNQANTTRVVGTYGYMSPEYAMRGAFSVKSDTYSFGVLLLEIVSGLKISSPHLITMFSGLIAYAWKLWADGKAIELVDTSVVASCPLNEVLRCIHVGLLCVQDYANDRPLMSSVMFMLENEAALLPAPKQPVYCALNNRGDGEGSESMDNSLNVMSITTLEGR</sequence>
<dbReference type="Gene3D" id="2.90.10.10">
    <property type="entry name" value="Bulb-type lectin domain"/>
    <property type="match status" value="1"/>
</dbReference>
<name>A0AAD8TPM4_LOLMU</name>
<dbReference type="Pfam" id="PF07714">
    <property type="entry name" value="PK_Tyr_Ser-Thr"/>
    <property type="match status" value="1"/>
</dbReference>
<evidence type="ECO:0000256" key="9">
    <source>
        <dbReference type="ARBA" id="ARBA00022840"/>
    </source>
</evidence>
<keyword evidence="17" id="KW-1133">Transmembrane helix</keyword>
<dbReference type="PROSITE" id="PS00107">
    <property type="entry name" value="PROTEIN_KINASE_ATP"/>
    <property type="match status" value="1"/>
</dbReference>
<keyword evidence="10" id="KW-1015">Disulfide bond</keyword>
<feature type="transmembrane region" description="Helical" evidence="17">
    <location>
        <begin position="431"/>
        <end position="451"/>
    </location>
</feature>
<dbReference type="Pfam" id="PF01453">
    <property type="entry name" value="B_lectin"/>
    <property type="match status" value="1"/>
</dbReference>
<evidence type="ECO:0000256" key="17">
    <source>
        <dbReference type="SAM" id="Phobius"/>
    </source>
</evidence>
<dbReference type="GO" id="GO:0051707">
    <property type="term" value="P:response to other organism"/>
    <property type="evidence" value="ECO:0007669"/>
    <property type="project" value="UniProtKB-ARBA"/>
</dbReference>
<feature type="binding site" evidence="16">
    <location>
        <position position="528"/>
    </location>
    <ligand>
        <name>ATP</name>
        <dbReference type="ChEBI" id="CHEBI:30616"/>
    </ligand>
</feature>
<evidence type="ECO:0000256" key="8">
    <source>
        <dbReference type="ARBA" id="ARBA00022777"/>
    </source>
</evidence>
<dbReference type="PROSITE" id="PS00108">
    <property type="entry name" value="PROTEIN_KINASE_ST"/>
    <property type="match status" value="1"/>
</dbReference>
<keyword evidence="6 18" id="KW-0732">Signal</keyword>
<comment type="subcellular location">
    <subcellularLocation>
        <location evidence="1">Cell membrane</location>
        <topology evidence="1">Single-pass type I membrane protein</topology>
    </subcellularLocation>
</comment>
<dbReference type="GO" id="GO:0004674">
    <property type="term" value="F:protein serine/threonine kinase activity"/>
    <property type="evidence" value="ECO:0007669"/>
    <property type="project" value="UniProtKB-KW"/>
</dbReference>
<dbReference type="InterPro" id="IPR017441">
    <property type="entry name" value="Protein_kinase_ATP_BS"/>
</dbReference>
<dbReference type="SMART" id="SM00473">
    <property type="entry name" value="PAN_AP"/>
    <property type="match status" value="1"/>
</dbReference>
<dbReference type="PROSITE" id="PS50011">
    <property type="entry name" value="PROTEIN_KINASE_DOM"/>
    <property type="match status" value="1"/>
</dbReference>
<dbReference type="Gene3D" id="1.10.510.10">
    <property type="entry name" value="Transferase(Phosphotransferase) domain 1"/>
    <property type="match status" value="1"/>
</dbReference>
<keyword evidence="5 15" id="KW-0808">Transferase</keyword>
<dbReference type="InterPro" id="IPR000719">
    <property type="entry name" value="Prot_kinase_dom"/>
</dbReference>